<gene>
    <name evidence="1" type="ORF">SAY86_006997</name>
</gene>
<accession>A0AAN7L7F6</accession>
<protein>
    <submittedName>
        <fullName evidence="1">Uncharacterized protein</fullName>
    </submittedName>
</protein>
<organism evidence="1 2">
    <name type="scientific">Trapa natans</name>
    <name type="common">Water chestnut</name>
    <dbReference type="NCBI Taxonomy" id="22666"/>
    <lineage>
        <taxon>Eukaryota</taxon>
        <taxon>Viridiplantae</taxon>
        <taxon>Streptophyta</taxon>
        <taxon>Embryophyta</taxon>
        <taxon>Tracheophyta</taxon>
        <taxon>Spermatophyta</taxon>
        <taxon>Magnoliopsida</taxon>
        <taxon>eudicotyledons</taxon>
        <taxon>Gunneridae</taxon>
        <taxon>Pentapetalae</taxon>
        <taxon>rosids</taxon>
        <taxon>malvids</taxon>
        <taxon>Myrtales</taxon>
        <taxon>Lythraceae</taxon>
        <taxon>Trapa</taxon>
    </lineage>
</organism>
<evidence type="ECO:0000313" key="1">
    <source>
        <dbReference type="EMBL" id="KAK4782623.1"/>
    </source>
</evidence>
<sequence length="63" mass="7422">MQTRQGFSDLAELTLDDLGQHLIQILICHLPLCDLIYLKKFILLLKFYIINAVRRKRLNVILL</sequence>
<dbReference type="Proteomes" id="UP001346149">
    <property type="component" value="Unassembled WGS sequence"/>
</dbReference>
<dbReference type="AlphaFoldDB" id="A0AAN7L7F6"/>
<evidence type="ECO:0000313" key="2">
    <source>
        <dbReference type="Proteomes" id="UP001346149"/>
    </source>
</evidence>
<proteinExistence type="predicted"/>
<keyword evidence="2" id="KW-1185">Reference proteome</keyword>
<comment type="caution">
    <text evidence="1">The sequence shown here is derived from an EMBL/GenBank/DDBJ whole genome shotgun (WGS) entry which is preliminary data.</text>
</comment>
<dbReference type="EMBL" id="JAXQNO010000015">
    <property type="protein sequence ID" value="KAK4782623.1"/>
    <property type="molecule type" value="Genomic_DNA"/>
</dbReference>
<reference evidence="1 2" key="1">
    <citation type="journal article" date="2023" name="Hortic Res">
        <title>Pangenome of water caltrop reveals structural variations and asymmetric subgenome divergence after allopolyploidization.</title>
        <authorList>
            <person name="Zhang X."/>
            <person name="Chen Y."/>
            <person name="Wang L."/>
            <person name="Yuan Y."/>
            <person name="Fang M."/>
            <person name="Shi L."/>
            <person name="Lu R."/>
            <person name="Comes H.P."/>
            <person name="Ma Y."/>
            <person name="Chen Y."/>
            <person name="Huang G."/>
            <person name="Zhou Y."/>
            <person name="Zheng Z."/>
            <person name="Qiu Y."/>
        </authorList>
    </citation>
    <scope>NUCLEOTIDE SEQUENCE [LARGE SCALE GENOMIC DNA]</scope>
    <source>
        <strain evidence="1">F231</strain>
    </source>
</reference>
<name>A0AAN7L7F6_TRANT</name>